<dbReference type="InterPro" id="IPR045863">
    <property type="entry name" value="CorA_TM1_TM2"/>
</dbReference>
<dbReference type="GO" id="GO:0046873">
    <property type="term" value="F:metal ion transmembrane transporter activity"/>
    <property type="evidence" value="ECO:0007669"/>
    <property type="project" value="InterPro"/>
</dbReference>
<feature type="region of interest" description="Disordered" evidence="8">
    <location>
        <begin position="1357"/>
        <end position="1394"/>
    </location>
</feature>
<dbReference type="InterPro" id="IPR036770">
    <property type="entry name" value="Ankyrin_rpt-contain_sf"/>
</dbReference>
<dbReference type="PANTHER" id="PTHR24198">
    <property type="entry name" value="ANKYRIN REPEAT AND PROTEIN KINASE DOMAIN-CONTAINING PROTEIN"/>
    <property type="match status" value="1"/>
</dbReference>
<keyword evidence="5 7" id="KW-0040">ANK repeat</keyword>
<evidence type="ECO:0000256" key="7">
    <source>
        <dbReference type="PROSITE-ProRule" id="PRU00023"/>
    </source>
</evidence>
<feature type="repeat" description="ANK" evidence="7">
    <location>
        <begin position="398"/>
        <end position="430"/>
    </location>
</feature>
<evidence type="ECO:0000256" key="2">
    <source>
        <dbReference type="ARBA" id="ARBA00022692"/>
    </source>
</evidence>
<feature type="compositionally biased region" description="Basic and acidic residues" evidence="8">
    <location>
        <begin position="491"/>
        <end position="500"/>
    </location>
</feature>
<reference evidence="11" key="1">
    <citation type="journal article" date="2017" name="Nat. Microbiol.">
        <title>Global analysis of biosynthetic gene clusters reveals vast potential of secondary metabolite production in Penicillium species.</title>
        <authorList>
            <person name="Nielsen J.C."/>
            <person name="Grijseels S."/>
            <person name="Prigent S."/>
            <person name="Ji B."/>
            <person name="Dainat J."/>
            <person name="Nielsen K.F."/>
            <person name="Frisvad J.C."/>
            <person name="Workman M."/>
            <person name="Nielsen J."/>
        </authorList>
    </citation>
    <scope>NUCLEOTIDE SEQUENCE [LARGE SCALE GENOMIC DNA]</scope>
    <source>
        <strain evidence="11">IBT 24891</strain>
    </source>
</reference>
<sequence length="1662" mass="186720">MDKAINTVARFLRGSVSEDNLTIPEHNNAQLKHMSKSSDEFIPDNSLERQLWDAARNGNVRKVQRLLEKESDIKINARDPVQDGKMALHLASENGHLEVLKLLLYSDRKEKVETKWKDWNGKTPLYLAIENLHFDCARLLLDFESPKNDVDDDQVSPTTGQLGIQLWDAVECGHALQISDLVEVWGIDINLKNQDGRTALHLACRKGHKGVVQRLLDLEAQTDATDNDGRVPLHDAASKNEEGLVQLFRKRKGRETKSTSDSYTPLMEAVAKGNAVAVRELLKIGANPDTSDGHYTALTLACRKPNYEVVEALLERADVNLKDPDGWAPIHTAFLNDDSHYIPHMVENLLKTANCDVQNYSEETPVHQALRSGIESDIGPVIKSIINRTDNVNVRDYGGTTPLHVAARDHGNDMIQPLLEKAADLSATNTNGWGVLYHAICNDKHRGVIIPILLDSGAPIEAKNQYGDTPLHFAVRYGGLEIAKQLLTHGADPHASDNKKRTALQKAHRAEPSKDRAPLMKLLLRQEKVDPGARCKSKGRTPLHRAANDNLDWTAVHLASRNGHLKALNILLEKGPDISAVCGEGQTALHKASEKGHSEIVSALLKHFNISGPLYQTFIDRKDNSNRTALHLASENCHLDTVNILLERGSDITAVCVDEQTALHKASEQGCSEIVSALWEYLKEQNPGLQGLINWEDRLHRTALHFASERSHGDTVNMLLDYREALEGSSDLQEKQDCTLLSLYIGGLLELLEVDSKSKESHKKAIIRLAADLERDEMEVILLKIQSDTKSLKVLDFVLNSIKEAYKNKEKELKSLDLKQTKLIWHAMSDERHNALHELLEIPNPKVNPPPMTVLQWAAYHGNYVVVWRILRSAKNVDEKDSTRAKEIANEMRENLGGSAKRPDKEQGPKGAKESEESKKDTKGFYHTSDILRDPPIILGNRSTLPIADIPDLEKDISKREMTNLYQARIIDLYLHEDGLKLVRSLRSIYDVIYNRNPGGPVELMRQARSILKEDASKKRNKKNHANDAKEAERSKDTGESQENPGANRTVEALQVGLELPTKFSHPGNASLEKEISDLKHTLAALYIPYLTFDKMFKKQEPNKGPEEEMQNNHPRAQFDKLKNAYNADRQVVQGLRSLDQFYYTSARNLEERNGNQVTTRVLTLEKQGNGNKKENGDWWPILAVGQLWLWVIDENTIISCSTAGNCGIGDPVVDGIVKHLKQRSEQGGGSSLPTTTFELTRLIVDSCIKFTRTWTWDDTTRDLQEEERYTKPTKKSRDPILNNIRSLLFRNDAADVRLRIVSLLDSLSNVVLRARSASQKSPYDIFADSITEAADLENELFRKFVAKVEKKKNQISMQSSKKDFKVDTKSPSAASGKPETPNTTSSVHSDEQDDWESIHAAARLLEKVKDIRDELNMVKTMVIQQESVWNGLIGLGHVKQTTKSKSSMERGPSDIRAEIKDMIDFIDITQASVRDTLTLEQNGINITLAEDSAKQSRSIMAFTIVTILFLPMSFLTSMFALNVTSFGHDSSGNVLYEPSFIFPIIFGVSVALGALIIVPSLYYPDITKAYNRRIQKEPTSNRAFLRGIDISIAKHRAIERLKDISNLHRRFSPENDKEDSRDCPKSAFGWLPEYEVPILPLKMWMRSKVTRFSIRVSSQDG</sequence>
<protein>
    <submittedName>
        <fullName evidence="10">Uncharacterized protein</fullName>
    </submittedName>
</protein>
<dbReference type="Pfam" id="PF13857">
    <property type="entry name" value="Ank_5"/>
    <property type="match status" value="1"/>
</dbReference>
<dbReference type="PROSITE" id="PS50088">
    <property type="entry name" value="ANK_REPEAT"/>
    <property type="match status" value="9"/>
</dbReference>
<dbReference type="PRINTS" id="PR01415">
    <property type="entry name" value="ANKYRIN"/>
</dbReference>
<gene>
    <name evidence="10" type="ORF">PENSTE_c011G07224</name>
</gene>
<keyword evidence="6 9" id="KW-0472">Membrane</keyword>
<feature type="repeat" description="ANK" evidence="7">
    <location>
        <begin position="195"/>
        <end position="227"/>
    </location>
</feature>
<keyword evidence="2 9" id="KW-0812">Transmembrane</keyword>
<dbReference type="PROSITE" id="PS50297">
    <property type="entry name" value="ANK_REP_REGION"/>
    <property type="match status" value="9"/>
</dbReference>
<keyword evidence="3" id="KW-0677">Repeat</keyword>
<feature type="transmembrane region" description="Helical" evidence="9">
    <location>
        <begin position="1500"/>
        <end position="1521"/>
    </location>
</feature>
<dbReference type="SMART" id="SM00248">
    <property type="entry name" value="ANK"/>
    <property type="match status" value="17"/>
</dbReference>
<accession>A0A1V6T614</accession>
<evidence type="ECO:0000256" key="4">
    <source>
        <dbReference type="ARBA" id="ARBA00022989"/>
    </source>
</evidence>
<dbReference type="Pfam" id="PF01544">
    <property type="entry name" value="CorA"/>
    <property type="match status" value="1"/>
</dbReference>
<feature type="repeat" description="ANK" evidence="7">
    <location>
        <begin position="83"/>
        <end position="104"/>
    </location>
</feature>
<feature type="repeat" description="ANK" evidence="7">
    <location>
        <begin position="551"/>
        <end position="583"/>
    </location>
</feature>
<feature type="region of interest" description="Disordered" evidence="8">
    <location>
        <begin position="1013"/>
        <end position="1049"/>
    </location>
</feature>
<evidence type="ECO:0000313" key="11">
    <source>
        <dbReference type="Proteomes" id="UP000191285"/>
    </source>
</evidence>
<evidence type="ECO:0000256" key="9">
    <source>
        <dbReference type="SAM" id="Phobius"/>
    </source>
</evidence>
<comment type="subcellular location">
    <subcellularLocation>
        <location evidence="1">Membrane</location>
        <topology evidence="1">Multi-pass membrane protein</topology>
    </subcellularLocation>
</comment>
<feature type="compositionally biased region" description="Basic and acidic residues" evidence="8">
    <location>
        <begin position="1025"/>
        <end position="1039"/>
    </location>
</feature>
<evidence type="ECO:0000256" key="5">
    <source>
        <dbReference type="ARBA" id="ARBA00023043"/>
    </source>
</evidence>
<keyword evidence="11" id="KW-1185">Reference proteome</keyword>
<dbReference type="STRING" id="303698.A0A1V6T614"/>
<proteinExistence type="predicted"/>
<dbReference type="GO" id="GO:0016020">
    <property type="term" value="C:membrane"/>
    <property type="evidence" value="ECO:0007669"/>
    <property type="project" value="UniProtKB-SubCell"/>
</dbReference>
<comment type="caution">
    <text evidence="10">The sequence shown here is derived from an EMBL/GenBank/DDBJ whole genome shotgun (WGS) entry which is preliminary data.</text>
</comment>
<feature type="region of interest" description="Disordered" evidence="8">
    <location>
        <begin position="892"/>
        <end position="926"/>
    </location>
</feature>
<dbReference type="SUPFAM" id="SSF48403">
    <property type="entry name" value="Ankyrin repeat"/>
    <property type="match status" value="3"/>
</dbReference>
<dbReference type="Pfam" id="PF12796">
    <property type="entry name" value="Ank_2"/>
    <property type="match status" value="5"/>
</dbReference>
<dbReference type="Gene3D" id="1.20.58.340">
    <property type="entry name" value="Magnesium transport protein CorA, transmembrane region"/>
    <property type="match status" value="1"/>
</dbReference>
<keyword evidence="4 9" id="KW-1133">Transmembrane helix</keyword>
<dbReference type="SUPFAM" id="SSF144083">
    <property type="entry name" value="Magnesium transport protein CorA, transmembrane region"/>
    <property type="match status" value="1"/>
</dbReference>
<dbReference type="PANTHER" id="PTHR24198:SF165">
    <property type="entry name" value="ANKYRIN REPEAT-CONTAINING PROTEIN-RELATED"/>
    <property type="match status" value="1"/>
</dbReference>
<feature type="repeat" description="ANK" evidence="7">
    <location>
        <begin position="584"/>
        <end position="607"/>
    </location>
</feature>
<name>A0A1V6T614_9EURO</name>
<feature type="region of interest" description="Disordered" evidence="8">
    <location>
        <begin position="491"/>
        <end position="514"/>
    </location>
</feature>
<feature type="repeat" description="ANK" evidence="7">
    <location>
        <begin position="261"/>
        <end position="293"/>
    </location>
</feature>
<evidence type="ECO:0000256" key="6">
    <source>
        <dbReference type="ARBA" id="ARBA00023136"/>
    </source>
</evidence>
<dbReference type="Gene3D" id="1.25.40.20">
    <property type="entry name" value="Ankyrin repeat-containing domain"/>
    <property type="match status" value="6"/>
</dbReference>
<dbReference type="EMBL" id="MLKD01000011">
    <property type="protein sequence ID" value="OQE21815.1"/>
    <property type="molecule type" value="Genomic_DNA"/>
</dbReference>
<evidence type="ECO:0000256" key="3">
    <source>
        <dbReference type="ARBA" id="ARBA00022737"/>
    </source>
</evidence>
<feature type="repeat" description="ANK" evidence="7">
    <location>
        <begin position="466"/>
        <end position="498"/>
    </location>
</feature>
<organism evidence="10 11">
    <name type="scientific">Penicillium steckii</name>
    <dbReference type="NCBI Taxonomy" id="303698"/>
    <lineage>
        <taxon>Eukaryota</taxon>
        <taxon>Fungi</taxon>
        <taxon>Dikarya</taxon>
        <taxon>Ascomycota</taxon>
        <taxon>Pezizomycotina</taxon>
        <taxon>Eurotiomycetes</taxon>
        <taxon>Eurotiomycetidae</taxon>
        <taxon>Eurotiales</taxon>
        <taxon>Aspergillaceae</taxon>
        <taxon>Penicillium</taxon>
    </lineage>
</organism>
<evidence type="ECO:0000313" key="10">
    <source>
        <dbReference type="EMBL" id="OQE21815.1"/>
    </source>
</evidence>
<dbReference type="InterPro" id="IPR002110">
    <property type="entry name" value="Ankyrin_rpt"/>
</dbReference>
<feature type="repeat" description="ANK" evidence="7">
    <location>
        <begin position="625"/>
        <end position="657"/>
    </location>
</feature>
<feature type="repeat" description="ANK" evidence="7">
    <location>
        <begin position="120"/>
        <end position="152"/>
    </location>
</feature>
<feature type="compositionally biased region" description="Basic and acidic residues" evidence="8">
    <location>
        <begin position="901"/>
        <end position="924"/>
    </location>
</feature>
<dbReference type="OrthoDB" id="341259at2759"/>
<dbReference type="Proteomes" id="UP000191285">
    <property type="component" value="Unassembled WGS sequence"/>
</dbReference>
<dbReference type="InterPro" id="IPR002523">
    <property type="entry name" value="MgTranspt_CorA/ZnTranspt_ZntB"/>
</dbReference>
<evidence type="ECO:0000256" key="8">
    <source>
        <dbReference type="SAM" id="MobiDB-lite"/>
    </source>
</evidence>
<feature type="transmembrane region" description="Helical" evidence="9">
    <location>
        <begin position="1541"/>
        <end position="1564"/>
    </location>
</feature>
<evidence type="ECO:0000256" key="1">
    <source>
        <dbReference type="ARBA" id="ARBA00004141"/>
    </source>
</evidence>